<dbReference type="OrthoDB" id="687943at2759"/>
<evidence type="ECO:0000256" key="2">
    <source>
        <dbReference type="ARBA" id="ARBA00023180"/>
    </source>
</evidence>
<feature type="domain" description="Phytocyanin" evidence="4">
    <location>
        <begin position="24"/>
        <end position="122"/>
    </location>
</feature>
<organism evidence="5 6">
    <name type="scientific">Capsicum annuum</name>
    <name type="common">Capsicum pepper</name>
    <dbReference type="NCBI Taxonomy" id="4072"/>
    <lineage>
        <taxon>Eukaryota</taxon>
        <taxon>Viridiplantae</taxon>
        <taxon>Streptophyta</taxon>
        <taxon>Embryophyta</taxon>
        <taxon>Tracheophyta</taxon>
        <taxon>Spermatophyta</taxon>
        <taxon>Magnoliopsida</taxon>
        <taxon>eudicotyledons</taxon>
        <taxon>Gunneridae</taxon>
        <taxon>Pentapetalae</taxon>
        <taxon>asterids</taxon>
        <taxon>lamiids</taxon>
        <taxon>Solanales</taxon>
        <taxon>Solanaceae</taxon>
        <taxon>Solanoideae</taxon>
        <taxon>Capsiceae</taxon>
        <taxon>Capsicum</taxon>
    </lineage>
</organism>
<comment type="caution">
    <text evidence="5">The sequence shown here is derived from an EMBL/GenBank/DDBJ whole genome shotgun (WGS) entry which is preliminary data.</text>
</comment>
<dbReference type="OMA" id="SCVPTNI"/>
<reference evidence="5 6" key="2">
    <citation type="journal article" date="2017" name="Genome Biol.">
        <title>New reference genome sequences of hot pepper reveal the massive evolution of plant disease-resistance genes by retroduplication.</title>
        <authorList>
            <person name="Kim S."/>
            <person name="Park J."/>
            <person name="Yeom S.I."/>
            <person name="Kim Y.M."/>
            <person name="Seo E."/>
            <person name="Kim K.T."/>
            <person name="Kim M.S."/>
            <person name="Lee J.M."/>
            <person name="Cheong K."/>
            <person name="Shin H.S."/>
            <person name="Kim S.B."/>
            <person name="Han K."/>
            <person name="Lee J."/>
            <person name="Park M."/>
            <person name="Lee H.A."/>
            <person name="Lee H.Y."/>
            <person name="Lee Y."/>
            <person name="Oh S."/>
            <person name="Lee J.H."/>
            <person name="Choi E."/>
            <person name="Choi E."/>
            <person name="Lee S.E."/>
            <person name="Jeon J."/>
            <person name="Kim H."/>
            <person name="Choi G."/>
            <person name="Song H."/>
            <person name="Lee J."/>
            <person name="Lee S.C."/>
            <person name="Kwon J.K."/>
            <person name="Lee H.Y."/>
            <person name="Koo N."/>
            <person name="Hong Y."/>
            <person name="Kim R.W."/>
            <person name="Kang W.H."/>
            <person name="Huh J.H."/>
            <person name="Kang B.C."/>
            <person name="Yang T.J."/>
            <person name="Lee Y.H."/>
            <person name="Bennetzen J.L."/>
            <person name="Choi D."/>
        </authorList>
    </citation>
    <scope>NUCLEOTIDE SEQUENCE [LARGE SCALE GENOMIC DNA]</scope>
    <source>
        <strain evidence="6">cv. CM334</strain>
    </source>
</reference>
<dbReference type="PROSITE" id="PS51485">
    <property type="entry name" value="PHYTOCYANIN"/>
    <property type="match status" value="1"/>
</dbReference>
<keyword evidence="6" id="KW-1185">Reference proteome</keyword>
<dbReference type="PANTHER" id="PTHR33021">
    <property type="entry name" value="BLUE COPPER PROTEIN"/>
    <property type="match status" value="1"/>
</dbReference>
<dbReference type="EMBL" id="AYRZ02000012">
    <property type="protein sequence ID" value="PHT66329.1"/>
    <property type="molecule type" value="Genomic_DNA"/>
</dbReference>
<protein>
    <recommendedName>
        <fullName evidence="4">Phytocyanin domain-containing protein</fullName>
    </recommendedName>
</protein>
<keyword evidence="1" id="KW-1015">Disulfide bond</keyword>
<dbReference type="GO" id="GO:0009055">
    <property type="term" value="F:electron transfer activity"/>
    <property type="evidence" value="ECO:0007669"/>
    <property type="project" value="InterPro"/>
</dbReference>
<evidence type="ECO:0000313" key="6">
    <source>
        <dbReference type="Proteomes" id="UP000222542"/>
    </source>
</evidence>
<dbReference type="STRING" id="4072.A0A1U8ERV9"/>
<dbReference type="CDD" id="cd04216">
    <property type="entry name" value="Phytocyanin"/>
    <property type="match status" value="1"/>
</dbReference>
<dbReference type="KEGG" id="cann:107849871"/>
<evidence type="ECO:0000256" key="1">
    <source>
        <dbReference type="ARBA" id="ARBA00023157"/>
    </source>
</evidence>
<dbReference type="PANTHER" id="PTHR33021:SF539">
    <property type="entry name" value="BLUE COPPER PROTEIN-LIKE"/>
    <property type="match status" value="1"/>
</dbReference>
<dbReference type="InterPro" id="IPR039391">
    <property type="entry name" value="Phytocyanin-like"/>
</dbReference>
<name>A0A1U8ERV9_CAPAN</name>
<evidence type="ECO:0000313" key="5">
    <source>
        <dbReference type="EMBL" id="PHT66329.1"/>
    </source>
</evidence>
<evidence type="ECO:0000256" key="3">
    <source>
        <dbReference type="SAM" id="SignalP"/>
    </source>
</evidence>
<reference evidence="5 6" key="1">
    <citation type="journal article" date="2014" name="Nat. Genet.">
        <title>Genome sequence of the hot pepper provides insights into the evolution of pungency in Capsicum species.</title>
        <authorList>
            <person name="Kim S."/>
            <person name="Park M."/>
            <person name="Yeom S.I."/>
            <person name="Kim Y.M."/>
            <person name="Lee J.M."/>
            <person name="Lee H.A."/>
            <person name="Seo E."/>
            <person name="Choi J."/>
            <person name="Cheong K."/>
            <person name="Kim K.T."/>
            <person name="Jung K."/>
            <person name="Lee G.W."/>
            <person name="Oh S.K."/>
            <person name="Bae C."/>
            <person name="Kim S.B."/>
            <person name="Lee H.Y."/>
            <person name="Kim S.Y."/>
            <person name="Kim M.S."/>
            <person name="Kang B.C."/>
            <person name="Jo Y.D."/>
            <person name="Yang H.B."/>
            <person name="Jeong H.J."/>
            <person name="Kang W.H."/>
            <person name="Kwon J.K."/>
            <person name="Shin C."/>
            <person name="Lim J.Y."/>
            <person name="Park J.H."/>
            <person name="Huh J.H."/>
            <person name="Kim J.S."/>
            <person name="Kim B.D."/>
            <person name="Cohen O."/>
            <person name="Paran I."/>
            <person name="Suh M.C."/>
            <person name="Lee S.B."/>
            <person name="Kim Y.K."/>
            <person name="Shin Y."/>
            <person name="Noh S.J."/>
            <person name="Park J."/>
            <person name="Seo Y.S."/>
            <person name="Kwon S.Y."/>
            <person name="Kim H.A."/>
            <person name="Park J.M."/>
            <person name="Kim H.J."/>
            <person name="Choi S.B."/>
            <person name="Bosland P.W."/>
            <person name="Reeves G."/>
            <person name="Jo S.H."/>
            <person name="Lee B.W."/>
            <person name="Cho H.T."/>
            <person name="Choi H.S."/>
            <person name="Lee M.S."/>
            <person name="Yu Y."/>
            <person name="Do Choi Y."/>
            <person name="Park B.S."/>
            <person name="van Deynze A."/>
            <person name="Ashrafi H."/>
            <person name="Hill T."/>
            <person name="Kim W.T."/>
            <person name="Pai H.S."/>
            <person name="Ahn H.K."/>
            <person name="Yeam I."/>
            <person name="Giovannoni J.J."/>
            <person name="Rose J.K."/>
            <person name="Sorensen I."/>
            <person name="Lee S.J."/>
            <person name="Kim R.W."/>
            <person name="Choi I.Y."/>
            <person name="Choi B.S."/>
            <person name="Lim J.S."/>
            <person name="Lee Y.H."/>
            <person name="Choi D."/>
        </authorList>
    </citation>
    <scope>NUCLEOTIDE SEQUENCE [LARGE SCALE GENOMIC DNA]</scope>
    <source>
        <strain evidence="6">cv. CM334</strain>
    </source>
</reference>
<feature type="signal peptide" evidence="3">
    <location>
        <begin position="1"/>
        <end position="23"/>
    </location>
</feature>
<dbReference type="FunFam" id="2.60.40.420:FF:000034">
    <property type="entry name" value="Cupredoxin superfamily protein"/>
    <property type="match status" value="1"/>
</dbReference>
<proteinExistence type="predicted"/>
<dbReference type="Gramene" id="PHT66329">
    <property type="protein sequence ID" value="PHT66329"/>
    <property type="gene ID" value="T459_30754"/>
</dbReference>
<dbReference type="SMR" id="A0A1U8ERV9"/>
<dbReference type="SUPFAM" id="SSF49503">
    <property type="entry name" value="Cupredoxins"/>
    <property type="match status" value="1"/>
</dbReference>
<dbReference type="Proteomes" id="UP000222542">
    <property type="component" value="Unassembled WGS sequence"/>
</dbReference>
<accession>A0A1U8ERV9</accession>
<dbReference type="InterPro" id="IPR003245">
    <property type="entry name" value="Phytocyanin_dom"/>
</dbReference>
<keyword evidence="3" id="KW-0732">Signal</keyword>
<sequence>MAGCATNLMYLFLILGLAAPTLATEYMVGGSVGWSLDANLQLWLNGKTFKVGDVLVFNYDPKLCNLVQVDITGYSTCLPTNILYIDDSGKTTITLSKAGVFYYISSLSNTCLDGLKITITVL</sequence>
<dbReference type="Pfam" id="PF02298">
    <property type="entry name" value="Cu_bind_like"/>
    <property type="match status" value="1"/>
</dbReference>
<dbReference type="AlphaFoldDB" id="A0A1U8ERV9"/>
<keyword evidence="2" id="KW-0325">Glycoprotein</keyword>
<dbReference type="Gene3D" id="2.60.40.420">
    <property type="entry name" value="Cupredoxins - blue copper proteins"/>
    <property type="match status" value="1"/>
</dbReference>
<gene>
    <name evidence="5" type="ORF">T459_30754</name>
</gene>
<feature type="chain" id="PRO_5030035329" description="Phytocyanin domain-containing protein" evidence="3">
    <location>
        <begin position="24"/>
        <end position="122"/>
    </location>
</feature>
<evidence type="ECO:0000259" key="4">
    <source>
        <dbReference type="PROSITE" id="PS51485"/>
    </source>
</evidence>
<dbReference type="InterPro" id="IPR008972">
    <property type="entry name" value="Cupredoxin"/>
</dbReference>
<dbReference type="GO" id="GO:0005886">
    <property type="term" value="C:plasma membrane"/>
    <property type="evidence" value="ECO:0000318"/>
    <property type="project" value="GO_Central"/>
</dbReference>